<proteinExistence type="predicted"/>
<name>A0ABT8SC42_9BURK</name>
<comment type="caution">
    <text evidence="1">The sequence shown here is derived from an EMBL/GenBank/DDBJ whole genome shotgun (WGS) entry which is preliminary data.</text>
</comment>
<evidence type="ECO:0000313" key="2">
    <source>
        <dbReference type="Proteomes" id="UP001169027"/>
    </source>
</evidence>
<reference evidence="1" key="1">
    <citation type="submission" date="2023-06" db="EMBL/GenBank/DDBJ databases">
        <authorList>
            <person name="Jiang Y."/>
            <person name="Liu Q."/>
        </authorList>
    </citation>
    <scope>NUCLEOTIDE SEQUENCE</scope>
    <source>
        <strain evidence="1">CGMCC 1.12090</strain>
    </source>
</reference>
<dbReference type="Proteomes" id="UP001169027">
    <property type="component" value="Unassembled WGS sequence"/>
</dbReference>
<dbReference type="EMBL" id="JAUKVY010000027">
    <property type="protein sequence ID" value="MDO1536310.1"/>
    <property type="molecule type" value="Genomic_DNA"/>
</dbReference>
<gene>
    <name evidence="1" type="ORF">Q2T77_28885</name>
</gene>
<organism evidence="1 2">
    <name type="scientific">Variovorax ginsengisoli</name>
    <dbReference type="NCBI Taxonomy" id="363844"/>
    <lineage>
        <taxon>Bacteria</taxon>
        <taxon>Pseudomonadati</taxon>
        <taxon>Pseudomonadota</taxon>
        <taxon>Betaproteobacteria</taxon>
        <taxon>Burkholderiales</taxon>
        <taxon>Comamonadaceae</taxon>
        <taxon>Variovorax</taxon>
    </lineage>
</organism>
<protein>
    <submittedName>
        <fullName evidence="1">Uncharacterized protein</fullName>
    </submittedName>
</protein>
<dbReference type="RefSeq" id="WP_301814317.1">
    <property type="nucleotide sequence ID" value="NZ_JAUJZH010000027.1"/>
</dbReference>
<sequence length="45" mass="4780">MPISKGENSMASMNQAEADPMLHLEPLPKELEELVAQADVAAVAC</sequence>
<accession>A0ABT8SC42</accession>
<evidence type="ECO:0000313" key="1">
    <source>
        <dbReference type="EMBL" id="MDO1536310.1"/>
    </source>
</evidence>
<keyword evidence="2" id="KW-1185">Reference proteome</keyword>